<dbReference type="RefSeq" id="WP_188776031.1">
    <property type="nucleotide sequence ID" value="NZ_BMMB01000005.1"/>
</dbReference>
<evidence type="ECO:0000313" key="2">
    <source>
        <dbReference type="Proteomes" id="UP001185028"/>
    </source>
</evidence>
<comment type="caution">
    <text evidence="1">The sequence shown here is derived from an EMBL/GenBank/DDBJ whole genome shotgun (WGS) entry which is preliminary data.</text>
</comment>
<organism evidence="1 2">
    <name type="scientific">Paenibacillus hunanensis</name>
    <dbReference type="NCBI Taxonomy" id="539262"/>
    <lineage>
        <taxon>Bacteria</taxon>
        <taxon>Bacillati</taxon>
        <taxon>Bacillota</taxon>
        <taxon>Bacilli</taxon>
        <taxon>Bacillales</taxon>
        <taxon>Paenibacillaceae</taxon>
        <taxon>Paenibacillus</taxon>
    </lineage>
</organism>
<dbReference type="EMBL" id="JAVDQH010000018">
    <property type="protein sequence ID" value="MDR6245790.1"/>
    <property type="molecule type" value="Genomic_DNA"/>
</dbReference>
<reference evidence="1 2" key="1">
    <citation type="submission" date="2023-07" db="EMBL/GenBank/DDBJ databases">
        <title>Genomic Encyclopedia of Type Strains, Phase IV (KMG-IV): sequencing the most valuable type-strain genomes for metagenomic binning, comparative biology and taxonomic classification.</title>
        <authorList>
            <person name="Goeker M."/>
        </authorList>
    </citation>
    <scope>NUCLEOTIDE SEQUENCE [LARGE SCALE GENOMIC DNA]</scope>
    <source>
        <strain evidence="1 2">DSM 22170</strain>
    </source>
</reference>
<evidence type="ECO:0000313" key="1">
    <source>
        <dbReference type="EMBL" id="MDR6245790.1"/>
    </source>
</evidence>
<dbReference type="Proteomes" id="UP001185028">
    <property type="component" value="Unassembled WGS sequence"/>
</dbReference>
<accession>A0ABU1J2Q1</accession>
<proteinExistence type="predicted"/>
<keyword evidence="2" id="KW-1185">Reference proteome</keyword>
<sequence length="93" mass="10834">MGFHYKEYVRLKEGGYHSVGKFGEDIYAYEVLTGFTDTPEYHQISKEEFDSFEVWGRNDAMDMNKFYEIAERPVLCSGYLGRANLDTSLLQDL</sequence>
<gene>
    <name evidence="1" type="ORF">JOC58_003706</name>
</gene>
<protein>
    <submittedName>
        <fullName evidence="1">Uncharacterized protein</fullName>
    </submittedName>
</protein>
<name>A0ABU1J2Q1_9BACL</name>